<organism evidence="4 5">
    <name type="scientific">Pyrenophora tritici-repentis</name>
    <dbReference type="NCBI Taxonomy" id="45151"/>
    <lineage>
        <taxon>Eukaryota</taxon>
        <taxon>Fungi</taxon>
        <taxon>Dikarya</taxon>
        <taxon>Ascomycota</taxon>
        <taxon>Pezizomycotina</taxon>
        <taxon>Dothideomycetes</taxon>
        <taxon>Pleosporomycetidae</taxon>
        <taxon>Pleosporales</taxon>
        <taxon>Pleosporineae</taxon>
        <taxon>Pleosporaceae</taxon>
        <taxon>Pyrenophora</taxon>
    </lineage>
</organism>
<proteinExistence type="inferred from homology"/>
<dbReference type="GO" id="GO:0004497">
    <property type="term" value="F:monooxygenase activity"/>
    <property type="evidence" value="ECO:0007669"/>
    <property type="project" value="InterPro"/>
</dbReference>
<keyword evidence="2" id="KW-0479">Metal-binding</keyword>
<reference evidence="5" key="1">
    <citation type="journal article" date="2022" name="Microb. Genom.">
        <title>A global pangenome for the wheat fungal pathogen Pyrenophora tritici-repentis and prediction of effector protein structural homology.</title>
        <authorList>
            <person name="Moolhuijzen P.M."/>
            <person name="See P.T."/>
            <person name="Shi G."/>
            <person name="Powell H.R."/>
            <person name="Cockram J."/>
            <person name="Jorgensen L.N."/>
            <person name="Benslimane H."/>
            <person name="Strelkov S.E."/>
            <person name="Turner J."/>
            <person name="Liu Z."/>
            <person name="Moffat C.S."/>
        </authorList>
    </citation>
    <scope>NUCLEOTIDE SEQUENCE [LARGE SCALE GENOMIC DNA]</scope>
</reference>
<feature type="transmembrane region" description="Helical" evidence="3">
    <location>
        <begin position="20"/>
        <end position="41"/>
    </location>
</feature>
<comment type="similarity">
    <text evidence="1">Belongs to the cytochrome P450 family.</text>
</comment>
<dbReference type="Pfam" id="PF00067">
    <property type="entry name" value="p450"/>
    <property type="match status" value="1"/>
</dbReference>
<keyword evidence="3" id="KW-0812">Transmembrane</keyword>
<evidence type="ECO:0000256" key="3">
    <source>
        <dbReference type="SAM" id="Phobius"/>
    </source>
</evidence>
<dbReference type="InterPro" id="IPR001128">
    <property type="entry name" value="Cyt_P450"/>
</dbReference>
<dbReference type="PANTHER" id="PTHR24305:SF166">
    <property type="entry name" value="CYTOCHROME P450 12A4, MITOCHONDRIAL-RELATED"/>
    <property type="match status" value="1"/>
</dbReference>
<evidence type="ECO:0000256" key="1">
    <source>
        <dbReference type="ARBA" id="ARBA00010617"/>
    </source>
</evidence>
<protein>
    <submittedName>
        <fullName evidence="4">Cytochrome P450</fullName>
    </submittedName>
</protein>
<dbReference type="PANTHER" id="PTHR24305">
    <property type="entry name" value="CYTOCHROME P450"/>
    <property type="match status" value="1"/>
</dbReference>
<dbReference type="GO" id="GO:0016705">
    <property type="term" value="F:oxidoreductase activity, acting on paired donors, with incorporation or reduction of molecular oxygen"/>
    <property type="evidence" value="ECO:0007669"/>
    <property type="project" value="InterPro"/>
</dbReference>
<dbReference type="Gene3D" id="1.10.630.10">
    <property type="entry name" value="Cytochrome P450"/>
    <property type="match status" value="1"/>
</dbReference>
<dbReference type="InterPro" id="IPR050121">
    <property type="entry name" value="Cytochrome_P450_monoxygenase"/>
</dbReference>
<gene>
    <name evidence="4" type="ORF">Ptr86124_001452</name>
</gene>
<name>A0A2W1FU91_9PLEO</name>
<evidence type="ECO:0000313" key="5">
    <source>
        <dbReference type="Proteomes" id="UP000249757"/>
    </source>
</evidence>
<accession>A0A2W1FU91</accession>
<dbReference type="GO" id="GO:0005506">
    <property type="term" value="F:iron ion binding"/>
    <property type="evidence" value="ECO:0007669"/>
    <property type="project" value="InterPro"/>
</dbReference>
<dbReference type="OrthoDB" id="1470350at2759"/>
<keyword evidence="2" id="KW-0408">Iron</keyword>
<comment type="cofactor">
    <cofactor evidence="2">
        <name>heme</name>
        <dbReference type="ChEBI" id="CHEBI:30413"/>
    </cofactor>
</comment>
<evidence type="ECO:0000313" key="4">
    <source>
        <dbReference type="EMBL" id="KAI1518324.1"/>
    </source>
</evidence>
<dbReference type="SUPFAM" id="SSF48264">
    <property type="entry name" value="Cytochrome P450"/>
    <property type="match status" value="1"/>
</dbReference>
<dbReference type="EMBL" id="NRDI02000002">
    <property type="protein sequence ID" value="KAI1518324.1"/>
    <property type="molecule type" value="Genomic_DNA"/>
</dbReference>
<dbReference type="PRINTS" id="PR00385">
    <property type="entry name" value="P450"/>
</dbReference>
<dbReference type="CDD" id="cd11058">
    <property type="entry name" value="CYP60B-like"/>
    <property type="match status" value="1"/>
</dbReference>
<dbReference type="AlphaFoldDB" id="A0A2W1FU91"/>
<keyword evidence="3" id="KW-0472">Membrane</keyword>
<keyword evidence="3" id="KW-1133">Transmembrane helix</keyword>
<keyword evidence="5" id="KW-1185">Reference proteome</keyword>
<comment type="caution">
    <text evidence="4">The sequence shown here is derived from an EMBL/GenBank/DDBJ whole genome shotgun (WGS) entry which is preliminary data.</text>
</comment>
<dbReference type="Proteomes" id="UP000249757">
    <property type="component" value="Unassembled WGS sequence"/>
</dbReference>
<evidence type="ECO:0000256" key="2">
    <source>
        <dbReference type="PIRSR" id="PIRSR602401-1"/>
    </source>
</evidence>
<keyword evidence="2" id="KW-0349">Heme</keyword>
<dbReference type="GO" id="GO:0020037">
    <property type="term" value="F:heme binding"/>
    <property type="evidence" value="ECO:0007669"/>
    <property type="project" value="InterPro"/>
</dbReference>
<feature type="binding site" description="axial binding residue" evidence="2">
    <location>
        <position position="459"/>
    </location>
    <ligand>
        <name>heme</name>
        <dbReference type="ChEBI" id="CHEBI:30413"/>
    </ligand>
    <ligandPart>
        <name>Fe</name>
        <dbReference type="ChEBI" id="CHEBI:18248"/>
    </ligandPart>
</feature>
<sequence>MASESYQQTGSFAALLSQAITHPILACFLLTSLLTFTYAFYNAHLHPLRKYPGPLLWRSFRIPYVIATQRGIIHQRFTSFHAKYGPIVRVAPNELSYADSRALKDIYANRPGHLLFERNPTSFKKMEADEPNSILYWHESDHARYRRAFANSFSEKALREQAPVIEGYVDLFIEQLKKRKKVDLTQWLNYLLFDLSGDLTYGESWRCLEKGEAHPWVEISSDFGKGLALIASVNAYPPVHKLLRFIIPKRIVQRSMDHRQMSHEQAQRRIARDDDRPDWVTPAKKYSELKDHFTDKEWWLNLLVLAFAGSETTASALTAILRLLVQHKGVLHRLAAEIRDTFEQETDITISSTGNLPYLNAVIDEGLRLGPPVVIGVPRVVPKGGDTICDRWVPEGTYVTFNQFSAYRQSYNFPNPNSFIPERFLSSPPSKPSTDPSQPSVPPADLAIFYPFQLGRHSCIGQKLAYQEMRLVLARLLWSFDIRLEDESDCWDWGEQETYFFWDKKALSVVLDEARTGGDK</sequence>
<dbReference type="InterPro" id="IPR036396">
    <property type="entry name" value="Cyt_P450_sf"/>
</dbReference>
<dbReference type="InterPro" id="IPR002401">
    <property type="entry name" value="Cyt_P450_E_grp-I"/>
</dbReference>
<dbReference type="OMA" id="NGKAHPW"/>
<dbReference type="PRINTS" id="PR00463">
    <property type="entry name" value="EP450I"/>
</dbReference>